<dbReference type="RefSeq" id="WP_018027005.1">
    <property type="nucleotide sequence ID" value="NZ_JRNI01000027.1"/>
</dbReference>
<keyword evidence="4" id="KW-0677">Repeat</keyword>
<dbReference type="GO" id="GO:0030151">
    <property type="term" value="F:molybdenum ion binding"/>
    <property type="evidence" value="ECO:0007669"/>
    <property type="project" value="UniProtKB-UniRule"/>
</dbReference>
<accession>A0A095Z6Q6</accession>
<dbReference type="InterPro" id="IPR016462">
    <property type="entry name" value="ModE"/>
</dbReference>
<dbReference type="GO" id="GO:0006355">
    <property type="term" value="P:regulation of DNA-templated transcription"/>
    <property type="evidence" value="ECO:0007669"/>
    <property type="project" value="InterPro"/>
</dbReference>
<dbReference type="InterPro" id="IPR004606">
    <property type="entry name" value="Mop_domain"/>
</dbReference>
<dbReference type="Proteomes" id="UP000029629">
    <property type="component" value="Unassembled WGS sequence"/>
</dbReference>
<dbReference type="NCBIfam" id="TIGR00638">
    <property type="entry name" value="Mop"/>
    <property type="match status" value="1"/>
</dbReference>
<dbReference type="InterPro" id="IPR036388">
    <property type="entry name" value="WH-like_DNA-bd_sf"/>
</dbReference>
<dbReference type="InterPro" id="IPR036390">
    <property type="entry name" value="WH_DNA-bd_sf"/>
</dbReference>
<evidence type="ECO:0000313" key="7">
    <source>
        <dbReference type="EMBL" id="KGF30333.1"/>
    </source>
</evidence>
<dbReference type="SUPFAM" id="SSF50331">
    <property type="entry name" value="MOP-like"/>
    <property type="match status" value="1"/>
</dbReference>
<feature type="domain" description="Mop" evidence="6">
    <location>
        <begin position="135"/>
        <end position="201"/>
    </location>
</feature>
<dbReference type="eggNOG" id="COG2005">
    <property type="taxonomic scope" value="Bacteria"/>
</dbReference>
<name>A0A095Z6Q6_9BURK</name>
<keyword evidence="2 5" id="KW-0813">Transport</keyword>
<dbReference type="GO" id="GO:0015689">
    <property type="term" value="P:molybdate ion transport"/>
    <property type="evidence" value="ECO:0007669"/>
    <property type="project" value="UniProtKB-UniRule"/>
</dbReference>
<dbReference type="eggNOG" id="COG3585">
    <property type="taxonomic scope" value="Bacteria"/>
</dbReference>
<evidence type="ECO:0000256" key="5">
    <source>
        <dbReference type="PIRNR" id="PIRNR005763"/>
    </source>
</evidence>
<dbReference type="InterPro" id="IPR051815">
    <property type="entry name" value="Molybdate_resp_trans_reg"/>
</dbReference>
<dbReference type="PROSITE" id="PS51866">
    <property type="entry name" value="MOP"/>
    <property type="match status" value="1"/>
</dbReference>
<dbReference type="InterPro" id="IPR005116">
    <property type="entry name" value="Transp-assoc_OB_typ1"/>
</dbReference>
<evidence type="ECO:0000256" key="2">
    <source>
        <dbReference type="ARBA" id="ARBA00022448"/>
    </source>
</evidence>
<dbReference type="PANTHER" id="PTHR30432:SF1">
    <property type="entry name" value="DNA-BINDING TRANSCRIPTIONAL DUAL REGULATOR MODE"/>
    <property type="match status" value="1"/>
</dbReference>
<evidence type="ECO:0000256" key="4">
    <source>
        <dbReference type="ARBA" id="ARBA00022737"/>
    </source>
</evidence>
<dbReference type="PIRSF" id="PIRSF005763">
    <property type="entry name" value="Txn_reg_ModE"/>
    <property type="match status" value="1"/>
</dbReference>
<comment type="caution">
    <text evidence="7">The sequence shown here is derived from an EMBL/GenBank/DDBJ whole genome shotgun (WGS) entry which is preliminary data.</text>
</comment>
<dbReference type="Gene3D" id="2.40.50.100">
    <property type="match status" value="1"/>
</dbReference>
<dbReference type="Gene3D" id="1.10.10.10">
    <property type="entry name" value="Winged helix-like DNA-binding domain superfamily/Winged helix DNA-binding domain"/>
    <property type="match status" value="1"/>
</dbReference>
<dbReference type="Pfam" id="PF03459">
    <property type="entry name" value="TOBE"/>
    <property type="match status" value="1"/>
</dbReference>
<dbReference type="OrthoDB" id="9805928at2"/>
<evidence type="ECO:0000259" key="6">
    <source>
        <dbReference type="PROSITE" id="PS51866"/>
    </source>
</evidence>
<sequence>MSQSNQNHDDAIRFQGRFWIERHHGTFLGPGRIELLEQIESGRSIAEAARQLGMGYKTAWDMLNAINTLADEPVVISIKGGRRGGGSRITDYGKKLIAFYRHIESEYQAMLISLEQRYANINDFAVEPSPRLQLRTSARNQLSCSIQALEKRGHRIMVRLNLGAAQEIQAMITQKSIDEMKLSVGQQVFALIKAPMISLSQDSTEALEGVLEAVDRDEAGGAELLIHLKSGQTIAAMIDDASQAPECGATVYAAFDPKQVIIATF</sequence>
<evidence type="ECO:0000313" key="8">
    <source>
        <dbReference type="Proteomes" id="UP000029629"/>
    </source>
</evidence>
<proteinExistence type="inferred from homology"/>
<evidence type="ECO:0000256" key="3">
    <source>
        <dbReference type="ARBA" id="ARBA00022505"/>
    </source>
</evidence>
<keyword evidence="3 5" id="KW-0500">Molybdenum</keyword>
<dbReference type="PANTHER" id="PTHR30432">
    <property type="entry name" value="TRANSCRIPTIONAL REGULATOR MODE"/>
    <property type="match status" value="1"/>
</dbReference>
<organism evidence="7 8">
    <name type="scientific">Oligella urethralis DNF00040</name>
    <dbReference type="NCBI Taxonomy" id="1401065"/>
    <lineage>
        <taxon>Bacteria</taxon>
        <taxon>Pseudomonadati</taxon>
        <taxon>Pseudomonadota</taxon>
        <taxon>Betaproteobacteria</taxon>
        <taxon>Burkholderiales</taxon>
        <taxon>Alcaligenaceae</taxon>
        <taxon>Oligella</taxon>
    </lineage>
</organism>
<keyword evidence="8" id="KW-1185">Reference proteome</keyword>
<dbReference type="GeneID" id="93427651"/>
<dbReference type="SUPFAM" id="SSF46785">
    <property type="entry name" value="Winged helix' DNA-binding domain"/>
    <property type="match status" value="1"/>
</dbReference>
<dbReference type="AlphaFoldDB" id="A0A095Z6Q6"/>
<dbReference type="InterPro" id="IPR008995">
    <property type="entry name" value="Mo/tungstate-bd_C_term_dom"/>
</dbReference>
<protein>
    <recommendedName>
        <fullName evidence="6">Mop domain-containing protein</fullName>
    </recommendedName>
</protein>
<comment type="similarity">
    <text evidence="1 5">Belongs to the ModE family.</text>
</comment>
<gene>
    <name evidence="7" type="ORF">HMPREF2130_07130</name>
</gene>
<dbReference type="EMBL" id="JRNI01000027">
    <property type="protein sequence ID" value="KGF30333.1"/>
    <property type="molecule type" value="Genomic_DNA"/>
</dbReference>
<evidence type="ECO:0000256" key="1">
    <source>
        <dbReference type="ARBA" id="ARBA00008110"/>
    </source>
</evidence>
<reference evidence="7 8" key="1">
    <citation type="submission" date="2014-07" db="EMBL/GenBank/DDBJ databases">
        <authorList>
            <person name="McCorrison J."/>
            <person name="Sanka R."/>
            <person name="Torralba M."/>
            <person name="Gillis M."/>
            <person name="Haft D.H."/>
            <person name="Methe B."/>
            <person name="Sutton G."/>
            <person name="Nelson K.E."/>
        </authorList>
    </citation>
    <scope>NUCLEOTIDE SEQUENCE [LARGE SCALE GENOMIC DNA]</scope>
    <source>
        <strain evidence="7 8">DNF00040</strain>
    </source>
</reference>